<feature type="binding site" evidence="12">
    <location>
        <begin position="293"/>
        <end position="295"/>
    </location>
    <ligand>
        <name>GTP</name>
        <dbReference type="ChEBI" id="CHEBI:37565"/>
    </ligand>
</feature>
<keyword evidence="2 12" id="KW-0004">4Fe-4S</keyword>
<keyword evidence="10 12" id="KW-0456">Lyase</keyword>
<dbReference type="InterPro" id="IPR000385">
    <property type="entry name" value="MoaA_NifB_PqqE_Fe-S-bd_CS"/>
</dbReference>
<feature type="binding site" evidence="12">
    <location>
        <position position="191"/>
    </location>
    <ligand>
        <name>GTP</name>
        <dbReference type="ChEBI" id="CHEBI:37565"/>
    </ligand>
</feature>
<feature type="binding site" evidence="12">
    <location>
        <position position="154"/>
    </location>
    <ligand>
        <name>S-adenosyl-L-methionine</name>
        <dbReference type="ChEBI" id="CHEBI:59789"/>
    </ligand>
</feature>
<dbReference type="CDD" id="cd21117">
    <property type="entry name" value="Twitch_MoaA"/>
    <property type="match status" value="1"/>
</dbReference>
<organism evidence="15 16">
    <name type="scientific">Candidatus Accumulibacter adjunctus</name>
    <dbReference type="NCBI Taxonomy" id="1454001"/>
    <lineage>
        <taxon>Bacteria</taxon>
        <taxon>Pseudomonadati</taxon>
        <taxon>Pseudomonadota</taxon>
        <taxon>Betaproteobacteria</taxon>
        <taxon>Candidatus Accumulibacter</taxon>
    </lineage>
</organism>
<comment type="cofactor">
    <cofactor evidence="12">
        <name>[4Fe-4S] cluster</name>
        <dbReference type="ChEBI" id="CHEBI:49883"/>
    </cofactor>
    <text evidence="12">Binds 2 [4Fe-4S] clusters. Binds 1 [4Fe-4S] cluster coordinated with 3 cysteines and an exchangeable S-adenosyl-L-methionine and 1 [4Fe-4S] cluster coordinated with 3 cysteines and the GTP-derived substrate.</text>
</comment>
<dbReference type="InterPro" id="IPR007197">
    <property type="entry name" value="rSAM"/>
</dbReference>
<dbReference type="GO" id="GO:0006777">
    <property type="term" value="P:Mo-molybdopterin cofactor biosynthetic process"/>
    <property type="evidence" value="ECO:0007669"/>
    <property type="project" value="UniProtKB-UniRule"/>
</dbReference>
<feature type="binding site" evidence="12">
    <location>
        <position position="57"/>
    </location>
    <ligand>
        <name>[4Fe-4S] cluster</name>
        <dbReference type="ChEBI" id="CHEBI:49883"/>
        <label>1</label>
        <note>4Fe-4S-S-AdoMet</note>
    </ligand>
</feature>
<evidence type="ECO:0000256" key="5">
    <source>
        <dbReference type="ARBA" id="ARBA00022741"/>
    </source>
</evidence>
<dbReference type="NCBIfam" id="TIGR02666">
    <property type="entry name" value="moaA"/>
    <property type="match status" value="1"/>
</dbReference>
<evidence type="ECO:0000259" key="14">
    <source>
        <dbReference type="PROSITE" id="PS51918"/>
    </source>
</evidence>
<reference evidence="15" key="1">
    <citation type="submission" date="2014-02" db="EMBL/GenBank/DDBJ databases">
        <title>Expanding our view of genomic diversity in Candidatus Accumulibacter clades.</title>
        <authorList>
            <person name="Skennerton C.T."/>
            <person name="Barr J.J."/>
            <person name="Slater F.R."/>
            <person name="Bond P.L."/>
            <person name="Tyson G.W."/>
        </authorList>
    </citation>
    <scope>NUCLEOTIDE SEQUENCE [LARGE SCALE GENOMIC DNA]</scope>
</reference>
<dbReference type="InterPro" id="IPR013483">
    <property type="entry name" value="MoaA"/>
</dbReference>
<dbReference type="PATRIC" id="fig|1454001.3.peg.1994"/>
<feature type="region of interest" description="Disordered" evidence="13">
    <location>
        <begin position="1"/>
        <end position="31"/>
    </location>
</feature>
<sequence length="363" mass="39886">MRHESLPPDVVAEPPAGGEPASSSGPLPGGQPAAAAPLIDRYGRRVSYIRLSITDRCDFRCNYCMAEEMEFLPRAQVLTLEECLRVASTFVELGVSKVRITGGEPLVRHDVVWLLQRLARLPGLRELVLTTNGSQLERFAAELRAAGVRRINISLDTLQPGRFRQITRVGDLARVLRGLDAAQAAGFERLKINTVMIRRVNDDELVDLVDFAVGRGIDISFIEQMPLGDVGHARDERFFGSDEALARLQTRHLLVPSAESSGGPARYWRIPGSQTRVGFISPHSHNFCDSCNRVRITARGELYPCLGNNGAVPLLPLLRAHPIDQQPLRAAIIQGMGIKARGHDFANQMGSPQVLRFMSMSGG</sequence>
<dbReference type="InterPro" id="IPR010505">
    <property type="entry name" value="MoaA_twitch"/>
</dbReference>
<dbReference type="EC" id="4.1.99.22" evidence="1 12"/>
<keyword evidence="6 12" id="KW-0408">Iron</keyword>
<dbReference type="GO" id="GO:0061798">
    <property type="term" value="F:GTP 3',8'-cyclase activity"/>
    <property type="evidence" value="ECO:0007669"/>
    <property type="project" value="UniProtKB-UniRule"/>
</dbReference>
<keyword evidence="9 12" id="KW-0501">Molybdenum cofactor biosynthesis</keyword>
<evidence type="ECO:0000256" key="4">
    <source>
        <dbReference type="ARBA" id="ARBA00022723"/>
    </source>
</evidence>
<name>A0A011PM37_9PROT</name>
<keyword evidence="8 12" id="KW-0342">GTP-binding</keyword>
<evidence type="ECO:0000256" key="8">
    <source>
        <dbReference type="ARBA" id="ARBA00023134"/>
    </source>
</evidence>
<feature type="binding site" evidence="12">
    <location>
        <position position="99"/>
    </location>
    <ligand>
        <name>GTP</name>
        <dbReference type="ChEBI" id="CHEBI:37565"/>
    </ligand>
</feature>
<feature type="binding site" evidence="12">
    <location>
        <position position="288"/>
    </location>
    <ligand>
        <name>[4Fe-4S] cluster</name>
        <dbReference type="ChEBI" id="CHEBI:49883"/>
        <label>2</label>
        <note>4Fe-4S-substrate</note>
    </ligand>
</feature>
<gene>
    <name evidence="12 15" type="primary">moaA</name>
    <name evidence="15" type="ORF">AW08_01955</name>
</gene>
<evidence type="ECO:0000313" key="15">
    <source>
        <dbReference type="EMBL" id="EXI67399.1"/>
    </source>
</evidence>
<dbReference type="PANTHER" id="PTHR22960">
    <property type="entry name" value="MOLYBDOPTERIN COFACTOR SYNTHESIS PROTEIN A"/>
    <property type="match status" value="1"/>
</dbReference>
<evidence type="ECO:0000256" key="13">
    <source>
        <dbReference type="SAM" id="MobiDB-lite"/>
    </source>
</evidence>
<dbReference type="EMBL" id="JFAX01000010">
    <property type="protein sequence ID" value="EXI67399.1"/>
    <property type="molecule type" value="Genomic_DNA"/>
</dbReference>
<evidence type="ECO:0000256" key="1">
    <source>
        <dbReference type="ARBA" id="ARBA00012167"/>
    </source>
</evidence>
<dbReference type="SMART" id="SM00729">
    <property type="entry name" value="Elp3"/>
    <property type="match status" value="1"/>
</dbReference>
<evidence type="ECO:0000256" key="11">
    <source>
        <dbReference type="ARBA" id="ARBA00048697"/>
    </source>
</evidence>
<protein>
    <recommendedName>
        <fullName evidence="1 12">GTP 3',8-cyclase</fullName>
        <ecNumber evidence="1 12">4.1.99.22</ecNumber>
    </recommendedName>
    <alternativeName>
        <fullName evidence="12">Molybdenum cofactor biosynthesis protein A</fullName>
    </alternativeName>
</protein>
<feature type="binding site" evidence="12">
    <location>
        <position position="63"/>
    </location>
    <ligand>
        <name>S-adenosyl-L-methionine</name>
        <dbReference type="ChEBI" id="CHEBI:59789"/>
    </ligand>
</feature>
<comment type="pathway">
    <text evidence="12">Cofactor biosynthesis; molybdopterin biosynthesis.</text>
</comment>
<dbReference type="InterPro" id="IPR006638">
    <property type="entry name" value="Elp3/MiaA/NifB-like_rSAM"/>
</dbReference>
<dbReference type="Proteomes" id="UP000020218">
    <property type="component" value="Unassembled WGS sequence"/>
</dbReference>
<feature type="binding site" evidence="12">
    <location>
        <position position="130"/>
    </location>
    <ligand>
        <name>GTP</name>
        <dbReference type="ChEBI" id="CHEBI:37565"/>
    </ligand>
</feature>
<dbReference type="InterPro" id="IPR058240">
    <property type="entry name" value="rSAM_sf"/>
</dbReference>
<keyword evidence="16" id="KW-1185">Reference proteome</keyword>
<keyword evidence="5 12" id="KW-0547">Nucleotide-binding</keyword>
<comment type="subunit">
    <text evidence="12">Monomer and homodimer.</text>
</comment>
<dbReference type="SFLD" id="SFLDG01383">
    <property type="entry name" value="cyclic_pyranopterin_phosphate"/>
    <property type="match status" value="1"/>
</dbReference>
<feature type="binding site" evidence="12">
    <location>
        <position position="50"/>
    </location>
    <ligand>
        <name>GTP</name>
        <dbReference type="ChEBI" id="CHEBI:37565"/>
    </ligand>
</feature>
<dbReference type="PROSITE" id="PS51918">
    <property type="entry name" value="RADICAL_SAM"/>
    <property type="match status" value="1"/>
</dbReference>
<dbReference type="GO" id="GO:0061799">
    <property type="term" value="F:cyclic pyranopterin monophosphate synthase activity"/>
    <property type="evidence" value="ECO:0007669"/>
    <property type="project" value="TreeGrafter"/>
</dbReference>
<dbReference type="Pfam" id="PF04055">
    <property type="entry name" value="Radical_SAM"/>
    <property type="match status" value="1"/>
</dbReference>
<comment type="caution">
    <text evidence="15">The sequence shown here is derived from an EMBL/GenBank/DDBJ whole genome shotgun (WGS) entry which is preliminary data.</text>
</comment>
<comment type="catalytic activity">
    <reaction evidence="11 12">
        <text>GTP + AH2 + S-adenosyl-L-methionine = (8S)-3',8-cyclo-7,8-dihydroguanosine 5'-triphosphate + 5'-deoxyadenosine + L-methionine + A + H(+)</text>
        <dbReference type="Rhea" id="RHEA:49576"/>
        <dbReference type="ChEBI" id="CHEBI:13193"/>
        <dbReference type="ChEBI" id="CHEBI:15378"/>
        <dbReference type="ChEBI" id="CHEBI:17319"/>
        <dbReference type="ChEBI" id="CHEBI:17499"/>
        <dbReference type="ChEBI" id="CHEBI:37565"/>
        <dbReference type="ChEBI" id="CHEBI:57844"/>
        <dbReference type="ChEBI" id="CHEBI:59789"/>
        <dbReference type="ChEBI" id="CHEBI:131766"/>
        <dbReference type="EC" id="4.1.99.22"/>
    </reaction>
</comment>
<proteinExistence type="inferred from homology"/>
<dbReference type="PANTHER" id="PTHR22960:SF0">
    <property type="entry name" value="MOLYBDENUM COFACTOR BIOSYNTHESIS PROTEIN 1"/>
    <property type="match status" value="1"/>
</dbReference>
<evidence type="ECO:0000256" key="2">
    <source>
        <dbReference type="ARBA" id="ARBA00022485"/>
    </source>
</evidence>
<feature type="binding site" evidence="12">
    <location>
        <position position="64"/>
    </location>
    <ligand>
        <name>[4Fe-4S] cluster</name>
        <dbReference type="ChEBI" id="CHEBI:49883"/>
        <label>1</label>
        <note>4Fe-4S-S-AdoMet</note>
    </ligand>
</feature>
<dbReference type="SFLD" id="SFLDG01067">
    <property type="entry name" value="SPASM/twitch_domain_containing"/>
    <property type="match status" value="1"/>
</dbReference>
<dbReference type="GO" id="GO:1904047">
    <property type="term" value="F:S-adenosyl-L-methionine binding"/>
    <property type="evidence" value="ECO:0007669"/>
    <property type="project" value="UniProtKB-UniRule"/>
</dbReference>
<dbReference type="GO" id="GO:0005525">
    <property type="term" value="F:GTP binding"/>
    <property type="evidence" value="ECO:0007669"/>
    <property type="project" value="UniProtKB-UniRule"/>
</dbReference>
<dbReference type="SFLD" id="SFLDS00029">
    <property type="entry name" value="Radical_SAM"/>
    <property type="match status" value="1"/>
</dbReference>
<keyword evidence="4 12" id="KW-0479">Metal-binding</keyword>
<dbReference type="InterPro" id="IPR050105">
    <property type="entry name" value="MoCo_biosynth_MoaA/MoaC"/>
</dbReference>
<dbReference type="InterPro" id="IPR040064">
    <property type="entry name" value="MoaA-like"/>
</dbReference>
<evidence type="ECO:0000256" key="3">
    <source>
        <dbReference type="ARBA" id="ARBA00022691"/>
    </source>
</evidence>
<comment type="function">
    <text evidence="12">Catalyzes the cyclization of GTP to (8S)-3',8-cyclo-7,8-dihydroguanosine 5'-triphosphate.</text>
</comment>
<accession>A0A011PM37</accession>
<dbReference type="AlphaFoldDB" id="A0A011PM37"/>
<dbReference type="UniPathway" id="UPA00344"/>
<evidence type="ECO:0000313" key="16">
    <source>
        <dbReference type="Proteomes" id="UP000020218"/>
    </source>
</evidence>
<dbReference type="CDD" id="cd01335">
    <property type="entry name" value="Radical_SAM"/>
    <property type="match status" value="1"/>
</dbReference>
<feature type="binding site" evidence="12">
    <location>
        <position position="305"/>
    </location>
    <ligand>
        <name>[4Fe-4S] cluster</name>
        <dbReference type="ChEBI" id="CHEBI:49883"/>
        <label>2</label>
        <note>4Fe-4S-substrate</note>
    </ligand>
</feature>
<dbReference type="GO" id="GO:0051539">
    <property type="term" value="F:4 iron, 4 sulfur cluster binding"/>
    <property type="evidence" value="ECO:0007669"/>
    <property type="project" value="UniProtKB-UniRule"/>
</dbReference>
<keyword evidence="3 12" id="KW-0949">S-adenosyl-L-methionine</keyword>
<keyword evidence="7 12" id="KW-0411">Iron-sulfur</keyword>
<evidence type="ECO:0000256" key="6">
    <source>
        <dbReference type="ARBA" id="ARBA00023004"/>
    </source>
</evidence>
<dbReference type="HAMAP" id="MF_01225_B">
    <property type="entry name" value="MoaA_B"/>
    <property type="match status" value="1"/>
</dbReference>
<feature type="binding site" evidence="12">
    <location>
        <position position="103"/>
    </location>
    <ligand>
        <name>S-adenosyl-L-methionine</name>
        <dbReference type="ChEBI" id="CHEBI:59789"/>
    </ligand>
</feature>
<feature type="compositionally biased region" description="Low complexity" evidence="13">
    <location>
        <begin position="12"/>
        <end position="31"/>
    </location>
</feature>
<evidence type="ECO:0000256" key="9">
    <source>
        <dbReference type="ARBA" id="ARBA00023150"/>
    </source>
</evidence>
<dbReference type="Pfam" id="PF06463">
    <property type="entry name" value="Mob_synth_C"/>
    <property type="match status" value="1"/>
</dbReference>
<dbReference type="SUPFAM" id="SSF102114">
    <property type="entry name" value="Radical SAM enzymes"/>
    <property type="match status" value="1"/>
</dbReference>
<feature type="binding site" evidence="12">
    <location>
        <position position="61"/>
    </location>
    <ligand>
        <name>[4Fe-4S] cluster</name>
        <dbReference type="ChEBI" id="CHEBI:49883"/>
        <label>1</label>
        <note>4Fe-4S-S-AdoMet</note>
    </ligand>
</feature>
<dbReference type="PROSITE" id="PS01305">
    <property type="entry name" value="MOAA_NIFB_PQQE"/>
    <property type="match status" value="1"/>
</dbReference>
<dbReference type="InterPro" id="IPR013785">
    <property type="entry name" value="Aldolase_TIM"/>
</dbReference>
<comment type="similarity">
    <text evidence="12">Belongs to the radical SAM superfamily. MoaA family.</text>
</comment>
<evidence type="ECO:0000256" key="7">
    <source>
        <dbReference type="ARBA" id="ARBA00023014"/>
    </source>
</evidence>
<dbReference type="Gene3D" id="3.20.20.70">
    <property type="entry name" value="Aldolase class I"/>
    <property type="match status" value="1"/>
</dbReference>
<feature type="binding site" evidence="12">
    <location>
        <position position="225"/>
    </location>
    <ligand>
        <name>S-adenosyl-L-methionine</name>
        <dbReference type="ChEBI" id="CHEBI:59789"/>
    </ligand>
</feature>
<feature type="domain" description="Radical SAM core" evidence="14">
    <location>
        <begin position="41"/>
        <end position="264"/>
    </location>
</feature>
<feature type="binding site" evidence="12">
    <location>
        <position position="291"/>
    </location>
    <ligand>
        <name>[4Fe-4S] cluster</name>
        <dbReference type="ChEBI" id="CHEBI:49883"/>
        <label>2</label>
        <note>4Fe-4S-substrate</note>
    </ligand>
</feature>
<dbReference type="SFLD" id="SFLDG01386">
    <property type="entry name" value="main_SPASM_domain-containing"/>
    <property type="match status" value="1"/>
</dbReference>
<dbReference type="GO" id="GO:0046872">
    <property type="term" value="F:metal ion binding"/>
    <property type="evidence" value="ECO:0007669"/>
    <property type="project" value="UniProtKB-KW"/>
</dbReference>
<evidence type="ECO:0000256" key="10">
    <source>
        <dbReference type="ARBA" id="ARBA00023239"/>
    </source>
</evidence>
<evidence type="ECO:0000256" key="12">
    <source>
        <dbReference type="HAMAP-Rule" id="MF_01225"/>
    </source>
</evidence>
<dbReference type="STRING" id="1454001.AW08_01955"/>